<dbReference type="AlphaFoldDB" id="A0A8B7Z266"/>
<dbReference type="Gene3D" id="3.30.505.10">
    <property type="entry name" value="SH2 domain"/>
    <property type="match status" value="1"/>
</dbReference>
<dbReference type="InterPro" id="IPR036860">
    <property type="entry name" value="SH2_dom_sf"/>
</dbReference>
<dbReference type="GeneID" id="110983703"/>
<accession>A0A8B7Z266</accession>
<evidence type="ECO:0000313" key="5">
    <source>
        <dbReference type="Proteomes" id="UP000694845"/>
    </source>
</evidence>
<feature type="region of interest" description="Disordered" evidence="3">
    <location>
        <begin position="141"/>
        <end position="181"/>
    </location>
</feature>
<evidence type="ECO:0000313" key="6">
    <source>
        <dbReference type="RefSeq" id="XP_022098870.1"/>
    </source>
</evidence>
<dbReference type="InterPro" id="IPR051184">
    <property type="entry name" value="Tyrosine-phos_adapter"/>
</dbReference>
<proteinExistence type="predicted"/>
<dbReference type="SMART" id="SM00252">
    <property type="entry name" value="SH2"/>
    <property type="match status" value="1"/>
</dbReference>
<gene>
    <name evidence="6" type="primary">LOC110983703</name>
</gene>
<dbReference type="CDD" id="cd00173">
    <property type="entry name" value="SH2"/>
    <property type="match status" value="1"/>
</dbReference>
<dbReference type="OrthoDB" id="10053436at2759"/>
<keyword evidence="5" id="KW-1185">Reference proteome</keyword>
<name>A0A8B7Z266_ACAPL</name>
<dbReference type="SUPFAM" id="SSF55550">
    <property type="entry name" value="SH2 domain"/>
    <property type="match status" value="1"/>
</dbReference>
<dbReference type="Proteomes" id="UP000694845">
    <property type="component" value="Unplaced"/>
</dbReference>
<feature type="domain" description="SH2" evidence="4">
    <location>
        <begin position="48"/>
        <end position="144"/>
    </location>
</feature>
<reference evidence="6" key="1">
    <citation type="submission" date="2025-08" db="UniProtKB">
        <authorList>
            <consortium name="RefSeq"/>
        </authorList>
    </citation>
    <scope>IDENTIFICATION</scope>
</reference>
<evidence type="ECO:0000256" key="2">
    <source>
        <dbReference type="PROSITE-ProRule" id="PRU00191"/>
    </source>
</evidence>
<feature type="region of interest" description="Disordered" evidence="3">
    <location>
        <begin position="1"/>
        <end position="29"/>
    </location>
</feature>
<dbReference type="RefSeq" id="XP_022098870.1">
    <property type="nucleotide sequence ID" value="XM_022243178.1"/>
</dbReference>
<evidence type="ECO:0000256" key="1">
    <source>
        <dbReference type="ARBA" id="ARBA00022999"/>
    </source>
</evidence>
<dbReference type="PANTHER" id="PTHR19969:SF5">
    <property type="entry name" value="CRK-LIKE PROTEIN"/>
    <property type="match status" value="1"/>
</dbReference>
<dbReference type="GO" id="GO:0030971">
    <property type="term" value="F:receptor tyrosine kinase binding"/>
    <property type="evidence" value="ECO:0007669"/>
    <property type="project" value="TreeGrafter"/>
</dbReference>
<keyword evidence="1 2" id="KW-0727">SH2 domain</keyword>
<dbReference type="Pfam" id="PF00017">
    <property type="entry name" value="SH2"/>
    <property type="match status" value="1"/>
</dbReference>
<dbReference type="KEGG" id="aplc:110983703"/>
<dbReference type="InterPro" id="IPR000980">
    <property type="entry name" value="SH2"/>
</dbReference>
<evidence type="ECO:0000259" key="4">
    <source>
        <dbReference type="PROSITE" id="PS50001"/>
    </source>
</evidence>
<dbReference type="OMA" id="SSERCEC"/>
<dbReference type="PANTHER" id="PTHR19969">
    <property type="entry name" value="SH2-SH3 ADAPTOR PROTEIN-RELATED"/>
    <property type="match status" value="1"/>
</dbReference>
<evidence type="ECO:0000256" key="3">
    <source>
        <dbReference type="SAM" id="MobiDB-lite"/>
    </source>
</evidence>
<organism evidence="5 6">
    <name type="scientific">Acanthaster planci</name>
    <name type="common">Crown-of-thorns starfish</name>
    <dbReference type="NCBI Taxonomy" id="133434"/>
    <lineage>
        <taxon>Eukaryota</taxon>
        <taxon>Metazoa</taxon>
        <taxon>Echinodermata</taxon>
        <taxon>Eleutherozoa</taxon>
        <taxon>Asterozoa</taxon>
        <taxon>Asteroidea</taxon>
        <taxon>Valvatacea</taxon>
        <taxon>Valvatida</taxon>
        <taxon>Acanthasteridae</taxon>
        <taxon>Acanthaster</taxon>
    </lineage>
</organism>
<sequence length="315" mass="36264">MSRPTDLRLNGTSDRETNMPPIPQRRDFSPMASRPFGGECVEALSLDYYYGKIENSQVEELLRPYMDARGTFILRDSNTEPGVITISVVDNPRHIYHFKVNWTSGLYEVTEKLRFRSLGDLVKFFNINDVPSRNTSQLKLLTPISRSSRRSPPNSPPTELRSPTRPPRPPRTISPQASWEQSTADSFINLRGPMPIPKPGTEPIYIDNDHVYCRAEDLKKSKVDEIMELCKLSDQKFKKCTCGLYMEQSILVEDWMMHIDRPTENQTGSGRVFFVNSVSNLTLWELPDRVMFLLSQQQPEKYRFVQKLLQEGGNL</sequence>
<dbReference type="GO" id="GO:0005737">
    <property type="term" value="C:cytoplasm"/>
    <property type="evidence" value="ECO:0007669"/>
    <property type="project" value="TreeGrafter"/>
</dbReference>
<dbReference type="GO" id="GO:0016477">
    <property type="term" value="P:cell migration"/>
    <property type="evidence" value="ECO:0007669"/>
    <property type="project" value="TreeGrafter"/>
</dbReference>
<dbReference type="PRINTS" id="PR00401">
    <property type="entry name" value="SH2DOMAIN"/>
</dbReference>
<feature type="compositionally biased region" description="Low complexity" evidence="3">
    <location>
        <begin position="143"/>
        <end position="163"/>
    </location>
</feature>
<protein>
    <submittedName>
        <fullName evidence="6">Uncharacterized protein LOC110983703</fullName>
    </submittedName>
</protein>
<dbReference type="PROSITE" id="PS50001">
    <property type="entry name" value="SH2"/>
    <property type="match status" value="1"/>
</dbReference>
<dbReference type="GO" id="GO:0007167">
    <property type="term" value="P:enzyme-linked receptor protein signaling pathway"/>
    <property type="evidence" value="ECO:0007669"/>
    <property type="project" value="TreeGrafter"/>
</dbReference>
<dbReference type="GO" id="GO:0035591">
    <property type="term" value="F:signaling adaptor activity"/>
    <property type="evidence" value="ECO:0007669"/>
    <property type="project" value="TreeGrafter"/>
</dbReference>